<dbReference type="SUPFAM" id="SSF53448">
    <property type="entry name" value="Nucleotide-diphospho-sugar transferases"/>
    <property type="match status" value="1"/>
</dbReference>
<evidence type="ECO:0000259" key="1">
    <source>
        <dbReference type="Pfam" id="PF00535"/>
    </source>
</evidence>
<gene>
    <name evidence="2" type="ORF">GCM10007047_01980</name>
</gene>
<dbReference type="Pfam" id="PF00535">
    <property type="entry name" value="Glycos_transf_2"/>
    <property type="match status" value="1"/>
</dbReference>
<name>A0A8J3DEX1_9BACT</name>
<dbReference type="AlphaFoldDB" id="A0A8J3DEX1"/>
<dbReference type="PANTHER" id="PTHR48090:SF7">
    <property type="entry name" value="RFBJ PROTEIN"/>
    <property type="match status" value="1"/>
</dbReference>
<comment type="caution">
    <text evidence="2">The sequence shown here is derived from an EMBL/GenBank/DDBJ whole genome shotgun (WGS) entry which is preliminary data.</text>
</comment>
<evidence type="ECO:0000313" key="3">
    <source>
        <dbReference type="Proteomes" id="UP000642829"/>
    </source>
</evidence>
<organism evidence="2 3">
    <name type="scientific">Cerasicoccus arenae</name>
    <dbReference type="NCBI Taxonomy" id="424488"/>
    <lineage>
        <taxon>Bacteria</taxon>
        <taxon>Pseudomonadati</taxon>
        <taxon>Verrucomicrobiota</taxon>
        <taxon>Opitutia</taxon>
        <taxon>Puniceicoccales</taxon>
        <taxon>Cerasicoccaceae</taxon>
        <taxon>Cerasicoccus</taxon>
    </lineage>
</organism>
<dbReference type="InterPro" id="IPR001173">
    <property type="entry name" value="Glyco_trans_2-like"/>
</dbReference>
<dbReference type="Gene3D" id="3.90.550.10">
    <property type="entry name" value="Spore Coat Polysaccharide Biosynthesis Protein SpsA, Chain A"/>
    <property type="match status" value="1"/>
</dbReference>
<accession>A0A8J3DEX1</accession>
<reference evidence="2" key="1">
    <citation type="journal article" date="2014" name="Int. J. Syst. Evol. Microbiol.">
        <title>Complete genome sequence of Corynebacterium casei LMG S-19264T (=DSM 44701T), isolated from a smear-ripened cheese.</title>
        <authorList>
            <consortium name="US DOE Joint Genome Institute (JGI-PGF)"/>
            <person name="Walter F."/>
            <person name="Albersmeier A."/>
            <person name="Kalinowski J."/>
            <person name="Ruckert C."/>
        </authorList>
    </citation>
    <scope>NUCLEOTIDE SEQUENCE</scope>
    <source>
        <strain evidence="2">KCTC 12870</strain>
    </source>
</reference>
<protein>
    <recommendedName>
        <fullName evidence="1">Glycosyltransferase 2-like domain-containing protein</fullName>
    </recommendedName>
</protein>
<dbReference type="PANTHER" id="PTHR48090">
    <property type="entry name" value="UNDECAPRENYL-PHOSPHATE 4-DEOXY-4-FORMAMIDO-L-ARABINOSE TRANSFERASE-RELATED"/>
    <property type="match status" value="1"/>
</dbReference>
<reference evidence="2" key="2">
    <citation type="submission" date="2020-09" db="EMBL/GenBank/DDBJ databases">
        <authorList>
            <person name="Sun Q."/>
            <person name="Kim S."/>
        </authorList>
    </citation>
    <scope>NUCLEOTIDE SEQUENCE</scope>
    <source>
        <strain evidence="2">KCTC 12870</strain>
    </source>
</reference>
<sequence length="262" mass="29448">MVESSTHILVIPSYNTGRILERTIAEAIAVWQPVWLFIDGSTDDAHETFLANPDRWPGLTVFVSRENRGKGATALWAADEAIRAGFTHMLLMDADGQHPADRVADFMAASIAQPEATIMGQPDFGPDAPWIRLAGRQLSIALTQLETLWGGIADPLFGFRIYPVEPLRRAFARTDSGRRYDFDPEAAVRLFWAGVRPIKRRAAVRYVPRDEGGVSHFHYLRDNVTMVCLHGRLLPAFLLRCFRVVQLSRRFRRQATEDSSSG</sequence>
<dbReference type="Proteomes" id="UP000642829">
    <property type="component" value="Unassembled WGS sequence"/>
</dbReference>
<dbReference type="CDD" id="cd04179">
    <property type="entry name" value="DPM_DPG-synthase_like"/>
    <property type="match status" value="1"/>
</dbReference>
<dbReference type="InterPro" id="IPR050256">
    <property type="entry name" value="Glycosyltransferase_2"/>
</dbReference>
<keyword evidence="3" id="KW-1185">Reference proteome</keyword>
<proteinExistence type="predicted"/>
<dbReference type="EMBL" id="BMXG01000001">
    <property type="protein sequence ID" value="GHB90765.1"/>
    <property type="molecule type" value="Genomic_DNA"/>
</dbReference>
<feature type="domain" description="Glycosyltransferase 2-like" evidence="1">
    <location>
        <begin position="9"/>
        <end position="167"/>
    </location>
</feature>
<dbReference type="RefSeq" id="WP_189510945.1">
    <property type="nucleotide sequence ID" value="NZ_BMXG01000001.1"/>
</dbReference>
<dbReference type="InterPro" id="IPR029044">
    <property type="entry name" value="Nucleotide-diphossugar_trans"/>
</dbReference>
<evidence type="ECO:0000313" key="2">
    <source>
        <dbReference type="EMBL" id="GHB90765.1"/>
    </source>
</evidence>